<feature type="transmembrane region" description="Helical" evidence="11">
    <location>
        <begin position="423"/>
        <end position="441"/>
    </location>
</feature>
<dbReference type="PROSITE" id="PS50893">
    <property type="entry name" value="ABC_TRANSPORTER_2"/>
    <property type="match status" value="2"/>
</dbReference>
<dbReference type="Gene3D" id="3.40.50.300">
    <property type="entry name" value="P-loop containing nucleotide triphosphate hydrolases"/>
    <property type="match status" value="2"/>
</dbReference>
<feature type="domain" description="ABC transporter" evidence="12">
    <location>
        <begin position="1262"/>
        <end position="1490"/>
    </location>
</feature>
<dbReference type="SMART" id="SM00382">
    <property type="entry name" value="AAA"/>
    <property type="match status" value="2"/>
</dbReference>
<evidence type="ECO:0000256" key="2">
    <source>
        <dbReference type="ARBA" id="ARBA00008869"/>
    </source>
</evidence>
<evidence type="ECO:0000313" key="13">
    <source>
        <dbReference type="EMBL" id="KAF2725675.1"/>
    </source>
</evidence>
<feature type="transmembrane region" description="Helical" evidence="11">
    <location>
        <begin position="308"/>
        <end position="327"/>
    </location>
</feature>
<feature type="transmembrane region" description="Helical" evidence="11">
    <location>
        <begin position="1045"/>
        <end position="1067"/>
    </location>
</feature>
<feature type="transmembrane region" description="Helical" evidence="11">
    <location>
        <begin position="339"/>
        <end position="355"/>
    </location>
</feature>
<organism evidence="13 14">
    <name type="scientific">Polychaeton citri CBS 116435</name>
    <dbReference type="NCBI Taxonomy" id="1314669"/>
    <lineage>
        <taxon>Eukaryota</taxon>
        <taxon>Fungi</taxon>
        <taxon>Dikarya</taxon>
        <taxon>Ascomycota</taxon>
        <taxon>Pezizomycotina</taxon>
        <taxon>Dothideomycetes</taxon>
        <taxon>Dothideomycetidae</taxon>
        <taxon>Capnodiales</taxon>
        <taxon>Capnodiaceae</taxon>
        <taxon>Polychaeton</taxon>
    </lineage>
</organism>
<dbReference type="InterPro" id="IPR026082">
    <property type="entry name" value="ABCA"/>
</dbReference>
<dbReference type="GO" id="GO:0016020">
    <property type="term" value="C:membrane"/>
    <property type="evidence" value="ECO:0007669"/>
    <property type="project" value="UniProtKB-SubCell"/>
</dbReference>
<feature type="region of interest" description="Disordered" evidence="10">
    <location>
        <begin position="1232"/>
        <end position="1254"/>
    </location>
</feature>
<gene>
    <name evidence="13" type="ORF">K431DRAFT_343080</name>
</gene>
<proteinExistence type="inferred from homology"/>
<dbReference type="PROSITE" id="PS00211">
    <property type="entry name" value="ABC_TRANSPORTER_1"/>
    <property type="match status" value="1"/>
</dbReference>
<keyword evidence="9 11" id="KW-0472">Membrane</keyword>
<keyword evidence="8 11" id="KW-1133">Transmembrane helix</keyword>
<comment type="similarity">
    <text evidence="2">Belongs to the ABC transporter superfamily. ABCA family.</text>
</comment>
<feature type="transmembrane region" description="Helical" evidence="11">
    <location>
        <begin position="225"/>
        <end position="248"/>
    </location>
</feature>
<keyword evidence="6" id="KW-0547">Nucleotide-binding</keyword>
<feature type="transmembrane region" description="Helical" evidence="11">
    <location>
        <begin position="1188"/>
        <end position="1210"/>
    </location>
</feature>
<keyword evidence="14" id="KW-1185">Reference proteome</keyword>
<keyword evidence="5" id="KW-0677">Repeat</keyword>
<sequence length="1604" mass="174912">MGFINQTRTLTKKDLLILVRHKWIGTFIQALAFPVVFTLIVSYISVWTRSGGHYGIGEPSNFISFSDALAQTTDRSRVVIIHNNLTGRDVSSVVSNLTSQIHSSGKDLHVVADPFELATLCPSSNAGVSDCWGAVEFVSSVDSGGNWTYTIYQDSSVQGGIDVTSKSNPVQLYTFPLQHAIVSAIAATGNGPQVPDNILQYPFTGVTEIEKEQNDASTWQFDIEYFLAFVFFIGMSGITYHCVGHVVVQREKGLLALIDAMMPNSRRWQCFATRTLATHIAFDLVYLPGWIIMGGIMSAITFPDSSTGILIGLHILAGLALTSYSLLTSSLFKRAQLSSICAIVAAIVFAIVAQLGEGVNIYSNLAGVLATAVLFPPSTYVYFLISTASFEEAGATGNSLGGSVKLDDTAPTIRTWKVTPGTFLGLFAFQIILYPILGIIIEKYLHGTSSKSRHMLVGEDVNDVAISLQGFSKTYRSLTDKKQKVNAVDDLTLDFHEGAINVLLGSNGSGKTTTLSAIAGLETISKGSIQVNTTGGLGLCPQKNILWDEMTVLEHVSFFDSLKNTRNQSRIAHKREVQRLIDGCDLRNKAFARSKTLSGGQKRKLQLAMAFAGGSNVCCIDEASSGIDPLARRRIWDILLAERGARTLLFTTHFLDEAEALADHVAILSKGKLMANGTVASLKNDHGGGYQVTLNTGEPELAGLREFSHRTDYDQHVFDLPDSSTVAALCAALERQHLHDYRLSGPTIERVFLKLAAEMKADSGIARELRSDTVKDATIEVTRVSLNDKALTLNSGIGCGPLKQTWIMFLKRFTILKHNFMPYVCAMFLALVVAGMVTRLFNDPAYRNGIPCTDPSQRNTLVYGSASSRFDLSPSTLSDGLVYGPKGPDGISVADLQHAVPNNTYDVQYYDYPTDFNDIASVGSLQQFTNYINNNSSETWTGGLYNDQGQYTMAWYAASWYGSYTPALLQNLMFNLITNITIDAGMASFAESYIPDNGSTSLVAAFVTLGFAIYPALFALYPTAERLRMVRAMEYSNGIYSSSLWLAYVLFDLIFILIISVFTVVIWSTTWAGWYGLGYMFPVLVLYGLAATVFSYVVSLFVSSQLAAFAFSAVIQVVMSMLVFVGYFITSSQAPVTRVYHWFDYMQYTVGIISPASWLVKSLFVAMNDFSLACDGDSLAAYPGRIDLYGGPILYLTLQLIALSAFLMYWESGRSLEVFGIAGRTRELSLDSDPEKDGLHKRGQGTDAEESLSRLSPENKGLRVYNVSKSFGSNHAVQDATFGILPSERFALLGPNGAGKSTMISLIRGDLSPAHKADSSIHIANDSLHDEPMAAKNHLGVCPQFDSVDTMTLNEHLHFYARARGVPDRESNINQLIAHLGLEEHRYKLCKKLSGGTLRKLSLAIALISNPGVLLLDEPSSGMDAAAKRALWSTLSSIAAGRVLLITTHSMEEADALCDRAGIMAGKMLALGSIDELRAKHGNAAFVHLVHKDAPHSSVEETEDMRQWALRAFPGATVDSKTFGGQLRFSVPKTDAAGGGQRDVDIGRMFRTIEAARANLGISDYSVGPATLDQVFMNVVRKHDVQEENAKSSQGGVVSRLWRR</sequence>
<feature type="transmembrane region" description="Helical" evidence="11">
    <location>
        <begin position="1145"/>
        <end position="1167"/>
    </location>
</feature>
<comment type="subcellular location">
    <subcellularLocation>
        <location evidence="1">Membrane</location>
        <topology evidence="1">Multi-pass membrane protein</topology>
    </subcellularLocation>
</comment>
<evidence type="ECO:0000259" key="12">
    <source>
        <dbReference type="PROSITE" id="PS50893"/>
    </source>
</evidence>
<feature type="domain" description="ABC transporter" evidence="12">
    <location>
        <begin position="466"/>
        <end position="695"/>
    </location>
</feature>
<evidence type="ECO:0000256" key="5">
    <source>
        <dbReference type="ARBA" id="ARBA00022737"/>
    </source>
</evidence>
<comment type="caution">
    <text evidence="13">The sequence shown here is derived from an EMBL/GenBank/DDBJ whole genome shotgun (WGS) entry which is preliminary data.</text>
</comment>
<evidence type="ECO:0000256" key="8">
    <source>
        <dbReference type="ARBA" id="ARBA00022989"/>
    </source>
</evidence>
<feature type="transmembrane region" description="Helical" evidence="11">
    <location>
        <begin position="820"/>
        <end position="841"/>
    </location>
</feature>
<evidence type="ECO:0000256" key="6">
    <source>
        <dbReference type="ARBA" id="ARBA00022741"/>
    </source>
</evidence>
<dbReference type="Proteomes" id="UP000799441">
    <property type="component" value="Unassembled WGS sequence"/>
</dbReference>
<dbReference type="GO" id="GO:0005524">
    <property type="term" value="F:ATP binding"/>
    <property type="evidence" value="ECO:0007669"/>
    <property type="project" value="UniProtKB-KW"/>
</dbReference>
<evidence type="ECO:0000313" key="14">
    <source>
        <dbReference type="Proteomes" id="UP000799441"/>
    </source>
</evidence>
<dbReference type="SUPFAM" id="SSF52540">
    <property type="entry name" value="P-loop containing nucleoside triphosphate hydrolases"/>
    <property type="match status" value="2"/>
</dbReference>
<keyword evidence="7" id="KW-0067">ATP-binding</keyword>
<evidence type="ECO:0000256" key="1">
    <source>
        <dbReference type="ARBA" id="ARBA00004141"/>
    </source>
</evidence>
<accession>A0A9P4QG80</accession>
<dbReference type="Pfam" id="PF12698">
    <property type="entry name" value="ABC2_membrane_3"/>
    <property type="match status" value="1"/>
</dbReference>
<dbReference type="GO" id="GO:0140359">
    <property type="term" value="F:ABC-type transporter activity"/>
    <property type="evidence" value="ECO:0007669"/>
    <property type="project" value="InterPro"/>
</dbReference>
<evidence type="ECO:0000256" key="7">
    <source>
        <dbReference type="ARBA" id="ARBA00022840"/>
    </source>
</evidence>
<name>A0A9P4QG80_9PEZI</name>
<dbReference type="InterPro" id="IPR017871">
    <property type="entry name" value="ABC_transporter-like_CS"/>
</dbReference>
<dbReference type="EMBL" id="MU003767">
    <property type="protein sequence ID" value="KAF2725675.1"/>
    <property type="molecule type" value="Genomic_DNA"/>
</dbReference>
<feature type="transmembrane region" description="Helical" evidence="11">
    <location>
        <begin position="284"/>
        <end position="302"/>
    </location>
</feature>
<protein>
    <submittedName>
        <fullName evidence="13">ABC transporter</fullName>
    </submittedName>
</protein>
<evidence type="ECO:0000256" key="3">
    <source>
        <dbReference type="ARBA" id="ARBA00022448"/>
    </source>
</evidence>
<feature type="transmembrane region" description="Helical" evidence="11">
    <location>
        <begin position="1002"/>
        <end position="1024"/>
    </location>
</feature>
<evidence type="ECO:0000256" key="11">
    <source>
        <dbReference type="SAM" id="Phobius"/>
    </source>
</evidence>
<evidence type="ECO:0000256" key="10">
    <source>
        <dbReference type="SAM" id="MobiDB-lite"/>
    </source>
</evidence>
<dbReference type="CDD" id="cd03263">
    <property type="entry name" value="ABC_subfamily_A"/>
    <property type="match status" value="2"/>
</dbReference>
<keyword evidence="4 11" id="KW-0812">Transmembrane</keyword>
<dbReference type="Pfam" id="PF00005">
    <property type="entry name" value="ABC_tran"/>
    <property type="match status" value="2"/>
</dbReference>
<dbReference type="InterPro" id="IPR003439">
    <property type="entry name" value="ABC_transporter-like_ATP-bd"/>
</dbReference>
<dbReference type="GO" id="GO:0005319">
    <property type="term" value="F:lipid transporter activity"/>
    <property type="evidence" value="ECO:0007669"/>
    <property type="project" value="TreeGrafter"/>
</dbReference>
<dbReference type="GO" id="GO:0016887">
    <property type="term" value="F:ATP hydrolysis activity"/>
    <property type="evidence" value="ECO:0007669"/>
    <property type="project" value="InterPro"/>
</dbReference>
<evidence type="ECO:0000256" key="4">
    <source>
        <dbReference type="ARBA" id="ARBA00022692"/>
    </source>
</evidence>
<evidence type="ECO:0000256" key="9">
    <source>
        <dbReference type="ARBA" id="ARBA00023136"/>
    </source>
</evidence>
<feature type="transmembrane region" description="Helical" evidence="11">
    <location>
        <begin position="1079"/>
        <end position="1102"/>
    </location>
</feature>
<feature type="transmembrane region" description="Helical" evidence="11">
    <location>
        <begin position="23"/>
        <end position="44"/>
    </location>
</feature>
<feature type="transmembrane region" description="Helical" evidence="11">
    <location>
        <begin position="361"/>
        <end position="385"/>
    </location>
</feature>
<dbReference type="InterPro" id="IPR027417">
    <property type="entry name" value="P-loop_NTPase"/>
</dbReference>
<dbReference type="PANTHER" id="PTHR19229:SF36">
    <property type="entry name" value="ATP-BINDING CASSETTE SUB-FAMILY A MEMBER 2"/>
    <property type="match status" value="1"/>
</dbReference>
<feature type="transmembrane region" description="Helical" evidence="11">
    <location>
        <begin position="1109"/>
        <end position="1130"/>
    </location>
</feature>
<keyword evidence="3" id="KW-0813">Transport</keyword>
<dbReference type="InterPro" id="IPR003593">
    <property type="entry name" value="AAA+_ATPase"/>
</dbReference>
<dbReference type="PANTHER" id="PTHR19229">
    <property type="entry name" value="ATP-BINDING CASSETTE TRANSPORTER SUBFAMILY A ABCA"/>
    <property type="match status" value="1"/>
</dbReference>
<dbReference type="OrthoDB" id="8061355at2759"/>
<dbReference type="InterPro" id="IPR013525">
    <property type="entry name" value="ABC2_TM"/>
</dbReference>
<reference evidence="13" key="1">
    <citation type="journal article" date="2020" name="Stud. Mycol.">
        <title>101 Dothideomycetes genomes: a test case for predicting lifestyles and emergence of pathogens.</title>
        <authorList>
            <person name="Haridas S."/>
            <person name="Albert R."/>
            <person name="Binder M."/>
            <person name="Bloem J."/>
            <person name="Labutti K."/>
            <person name="Salamov A."/>
            <person name="Andreopoulos B."/>
            <person name="Baker S."/>
            <person name="Barry K."/>
            <person name="Bills G."/>
            <person name="Bluhm B."/>
            <person name="Cannon C."/>
            <person name="Castanera R."/>
            <person name="Culley D."/>
            <person name="Daum C."/>
            <person name="Ezra D."/>
            <person name="Gonzalez J."/>
            <person name="Henrissat B."/>
            <person name="Kuo A."/>
            <person name="Liang C."/>
            <person name="Lipzen A."/>
            <person name="Lutzoni F."/>
            <person name="Magnuson J."/>
            <person name="Mondo S."/>
            <person name="Nolan M."/>
            <person name="Ohm R."/>
            <person name="Pangilinan J."/>
            <person name="Park H.-J."/>
            <person name="Ramirez L."/>
            <person name="Alfaro M."/>
            <person name="Sun H."/>
            <person name="Tritt A."/>
            <person name="Yoshinaga Y."/>
            <person name="Zwiers L.-H."/>
            <person name="Turgeon B."/>
            <person name="Goodwin S."/>
            <person name="Spatafora J."/>
            <person name="Crous P."/>
            <person name="Grigoriev I."/>
        </authorList>
    </citation>
    <scope>NUCLEOTIDE SEQUENCE</scope>
    <source>
        <strain evidence="13">CBS 116435</strain>
    </source>
</reference>